<name>A0AA88GLP9_NAELO</name>
<protein>
    <submittedName>
        <fullName evidence="1">Uncharacterized protein</fullName>
    </submittedName>
</protein>
<accession>A0AA88GLP9</accession>
<dbReference type="SUPFAM" id="SSF75011">
    <property type="entry name" value="3-carboxy-cis,cis-mucoante lactonizing enzyme"/>
    <property type="match status" value="1"/>
</dbReference>
<gene>
    <name evidence="1" type="ORF">C9374_004601</name>
</gene>
<sequence length="334" mass="37398">MAEDDSPVVMVLDSVQSAQNTSSYKKRKIEEKSLHDDAILTSGVNDEQFAFCTSMLKDKLQKLIAPKPFSLDFAYVATLGTSGVEGSSNSKLSSPIDAKISYLHNVLLVTDPNNLRIQAFDLRTKLYKQTIRTHSPPWYIDIEVEYDEDGSEAIIMTCGDYCVYKYDLAMLLQTSLTSKEKKGATGKFLWKTGTVKQEKNNRAQALVIKYDSNSDDGNLVYFCDSGHGKIKVLRAWDGVGLREISQIPCIRNSLDSSTQQLVKFLAPCGIDMRHDGQNNEFIVSDMEANMIYFIREIGEEWIVTKSLSKGLGDSAILKNLAIQQVYGLIRRMAI</sequence>
<comment type="caution">
    <text evidence="1">The sequence shown here is derived from an EMBL/GenBank/DDBJ whole genome shotgun (WGS) entry which is preliminary data.</text>
</comment>
<keyword evidence="2" id="KW-1185">Reference proteome</keyword>
<dbReference type="AlphaFoldDB" id="A0AA88GLP9"/>
<dbReference type="GeneID" id="68097056"/>
<proteinExistence type="predicted"/>
<organism evidence="1 2">
    <name type="scientific">Naegleria lovaniensis</name>
    <name type="common">Amoeba</name>
    <dbReference type="NCBI Taxonomy" id="51637"/>
    <lineage>
        <taxon>Eukaryota</taxon>
        <taxon>Discoba</taxon>
        <taxon>Heterolobosea</taxon>
        <taxon>Tetramitia</taxon>
        <taxon>Eutetramitia</taxon>
        <taxon>Vahlkampfiidae</taxon>
        <taxon>Naegleria</taxon>
    </lineage>
</organism>
<dbReference type="EMBL" id="PYSW02000021">
    <property type="protein sequence ID" value="KAG2383264.1"/>
    <property type="molecule type" value="Genomic_DNA"/>
</dbReference>
<evidence type="ECO:0000313" key="2">
    <source>
        <dbReference type="Proteomes" id="UP000816034"/>
    </source>
</evidence>
<reference evidence="1 2" key="1">
    <citation type="journal article" date="2018" name="BMC Genomics">
        <title>The genome of Naegleria lovaniensis, the basis for a comparative approach to unravel pathogenicity factors of the human pathogenic amoeba N. fowleri.</title>
        <authorList>
            <person name="Liechti N."/>
            <person name="Schurch N."/>
            <person name="Bruggmann R."/>
            <person name="Wittwer M."/>
        </authorList>
    </citation>
    <scope>NUCLEOTIDE SEQUENCE [LARGE SCALE GENOMIC DNA]</scope>
    <source>
        <strain evidence="1 2">ATCC 30569</strain>
    </source>
</reference>
<dbReference type="InterPro" id="IPR011042">
    <property type="entry name" value="6-blade_b-propeller_TolB-like"/>
</dbReference>
<evidence type="ECO:0000313" key="1">
    <source>
        <dbReference type="EMBL" id="KAG2383264.1"/>
    </source>
</evidence>
<dbReference type="RefSeq" id="XP_044548943.1">
    <property type="nucleotide sequence ID" value="XM_044694259.1"/>
</dbReference>
<dbReference type="Proteomes" id="UP000816034">
    <property type="component" value="Unassembled WGS sequence"/>
</dbReference>
<dbReference type="Gene3D" id="2.120.10.30">
    <property type="entry name" value="TolB, C-terminal domain"/>
    <property type="match status" value="1"/>
</dbReference>